<evidence type="ECO:0000313" key="2">
    <source>
        <dbReference type="Proteomes" id="UP000799118"/>
    </source>
</evidence>
<name>A0A6A4GZ83_9AGAR</name>
<accession>A0A6A4GZ83</accession>
<evidence type="ECO:0000313" key="1">
    <source>
        <dbReference type="EMBL" id="KAE9391252.1"/>
    </source>
</evidence>
<dbReference type="Proteomes" id="UP000799118">
    <property type="component" value="Unassembled WGS sequence"/>
</dbReference>
<dbReference type="Gene3D" id="1.50.10.20">
    <property type="match status" value="1"/>
</dbReference>
<dbReference type="OrthoDB" id="9984024at2759"/>
<dbReference type="EMBL" id="ML769631">
    <property type="protein sequence ID" value="KAE9391252.1"/>
    <property type="molecule type" value="Genomic_DNA"/>
</dbReference>
<dbReference type="InterPro" id="IPR005198">
    <property type="entry name" value="Glyco_hydro_76"/>
</dbReference>
<dbReference type="InterPro" id="IPR053169">
    <property type="entry name" value="MUG_Protein"/>
</dbReference>
<keyword evidence="2" id="KW-1185">Reference proteome</keyword>
<dbReference type="PANTHER" id="PTHR47791:SF3">
    <property type="entry name" value="MEIOTICALLY UP-REGULATED GENE 191 PROTEIN"/>
    <property type="match status" value="1"/>
</dbReference>
<dbReference type="SUPFAM" id="SSF48208">
    <property type="entry name" value="Six-hairpin glycosidases"/>
    <property type="match status" value="1"/>
</dbReference>
<sequence length="178" mass="19248">MGMEYVAPNGVFSAPHSLLLVVEGSGMRNAQGLYNDGLVFGTCVNNGETTWTYNQGVILSGLGALYVATGNETLLSQAEITIDASIKNLTENGILKESCDDVVVEGTPCDTDQQIFKGIWLKHLQYFLTFAQRPELVSKYSDFIGTQSEAVLNIATDPQLDIGSVWYGTNEVSVIVSL</sequence>
<reference evidence="1" key="1">
    <citation type="journal article" date="2019" name="Environ. Microbiol.">
        <title>Fungal ecological strategies reflected in gene transcription - a case study of two litter decomposers.</title>
        <authorList>
            <person name="Barbi F."/>
            <person name="Kohler A."/>
            <person name="Barry K."/>
            <person name="Baskaran P."/>
            <person name="Daum C."/>
            <person name="Fauchery L."/>
            <person name="Ihrmark K."/>
            <person name="Kuo A."/>
            <person name="LaButti K."/>
            <person name="Lipzen A."/>
            <person name="Morin E."/>
            <person name="Grigoriev I.V."/>
            <person name="Henrissat B."/>
            <person name="Lindahl B."/>
            <person name="Martin F."/>
        </authorList>
    </citation>
    <scope>NUCLEOTIDE SEQUENCE</scope>
    <source>
        <strain evidence="1">JB14</strain>
    </source>
</reference>
<protein>
    <submittedName>
        <fullName evidence="1">Uncharacterized protein</fullName>
    </submittedName>
</protein>
<dbReference type="GO" id="GO:0005975">
    <property type="term" value="P:carbohydrate metabolic process"/>
    <property type="evidence" value="ECO:0007669"/>
    <property type="project" value="InterPro"/>
</dbReference>
<dbReference type="PANTHER" id="PTHR47791">
    <property type="entry name" value="MEIOTICALLY UP-REGULATED GENE 191 PROTEIN"/>
    <property type="match status" value="1"/>
</dbReference>
<gene>
    <name evidence="1" type="ORF">BT96DRAFT_312145</name>
</gene>
<proteinExistence type="predicted"/>
<dbReference type="Pfam" id="PF03663">
    <property type="entry name" value="Glyco_hydro_76"/>
    <property type="match status" value="1"/>
</dbReference>
<dbReference type="InterPro" id="IPR008928">
    <property type="entry name" value="6-hairpin_glycosidase_sf"/>
</dbReference>
<dbReference type="AlphaFoldDB" id="A0A6A4GZ83"/>
<organism evidence="1 2">
    <name type="scientific">Gymnopus androsaceus JB14</name>
    <dbReference type="NCBI Taxonomy" id="1447944"/>
    <lineage>
        <taxon>Eukaryota</taxon>
        <taxon>Fungi</taxon>
        <taxon>Dikarya</taxon>
        <taxon>Basidiomycota</taxon>
        <taxon>Agaricomycotina</taxon>
        <taxon>Agaricomycetes</taxon>
        <taxon>Agaricomycetidae</taxon>
        <taxon>Agaricales</taxon>
        <taxon>Marasmiineae</taxon>
        <taxon>Omphalotaceae</taxon>
        <taxon>Gymnopus</taxon>
    </lineage>
</organism>